<evidence type="ECO:0000313" key="2">
    <source>
        <dbReference type="Proteomes" id="UP000324222"/>
    </source>
</evidence>
<evidence type="ECO:0000313" key="1">
    <source>
        <dbReference type="EMBL" id="MPC16045.1"/>
    </source>
</evidence>
<protein>
    <submittedName>
        <fullName evidence="1">Uncharacterized protein</fullName>
    </submittedName>
</protein>
<reference evidence="1 2" key="1">
    <citation type="submission" date="2019-05" db="EMBL/GenBank/DDBJ databases">
        <title>Another draft genome of Portunus trituberculatus and its Hox gene families provides insights of decapod evolution.</title>
        <authorList>
            <person name="Jeong J.-H."/>
            <person name="Song I."/>
            <person name="Kim S."/>
            <person name="Choi T."/>
            <person name="Kim D."/>
            <person name="Ryu S."/>
            <person name="Kim W."/>
        </authorList>
    </citation>
    <scope>NUCLEOTIDE SEQUENCE [LARGE SCALE GENOMIC DNA]</scope>
    <source>
        <tissue evidence="1">Muscle</tissue>
    </source>
</reference>
<dbReference type="Proteomes" id="UP000324222">
    <property type="component" value="Unassembled WGS sequence"/>
</dbReference>
<name>A0A5B7D405_PORTR</name>
<accession>A0A5B7D405</accession>
<proteinExistence type="predicted"/>
<comment type="caution">
    <text evidence="1">The sequence shown here is derived from an EMBL/GenBank/DDBJ whole genome shotgun (WGS) entry which is preliminary data.</text>
</comment>
<gene>
    <name evidence="1" type="ORF">E2C01_008856</name>
</gene>
<sequence length="84" mass="9360">MDEVLAIFSSWKSSTIAKKSTNRLLAQGRDGEWLTEVADMVEYFRAFSGVFSNAFLDNPSPIQTCETVLEFDGYIFIKVGAARA</sequence>
<organism evidence="1 2">
    <name type="scientific">Portunus trituberculatus</name>
    <name type="common">Swimming crab</name>
    <name type="synonym">Neptunus trituberculatus</name>
    <dbReference type="NCBI Taxonomy" id="210409"/>
    <lineage>
        <taxon>Eukaryota</taxon>
        <taxon>Metazoa</taxon>
        <taxon>Ecdysozoa</taxon>
        <taxon>Arthropoda</taxon>
        <taxon>Crustacea</taxon>
        <taxon>Multicrustacea</taxon>
        <taxon>Malacostraca</taxon>
        <taxon>Eumalacostraca</taxon>
        <taxon>Eucarida</taxon>
        <taxon>Decapoda</taxon>
        <taxon>Pleocyemata</taxon>
        <taxon>Brachyura</taxon>
        <taxon>Eubrachyura</taxon>
        <taxon>Portunoidea</taxon>
        <taxon>Portunidae</taxon>
        <taxon>Portuninae</taxon>
        <taxon>Portunus</taxon>
    </lineage>
</organism>
<dbReference type="AlphaFoldDB" id="A0A5B7D405"/>
<keyword evidence="2" id="KW-1185">Reference proteome</keyword>
<dbReference type="EMBL" id="VSRR010000473">
    <property type="protein sequence ID" value="MPC16045.1"/>
    <property type="molecule type" value="Genomic_DNA"/>
</dbReference>